<evidence type="ECO:0000256" key="7">
    <source>
        <dbReference type="SAM" id="Phobius"/>
    </source>
</evidence>
<feature type="transmembrane region" description="Helical" evidence="7">
    <location>
        <begin position="361"/>
        <end position="381"/>
    </location>
</feature>
<feature type="transmembrane region" description="Helical" evidence="7">
    <location>
        <begin position="12"/>
        <end position="36"/>
    </location>
</feature>
<dbReference type="OrthoDB" id="145388at2"/>
<keyword evidence="4 7" id="KW-0812">Transmembrane</keyword>
<dbReference type="GO" id="GO:0005886">
    <property type="term" value="C:plasma membrane"/>
    <property type="evidence" value="ECO:0007669"/>
    <property type="project" value="UniProtKB-SubCell"/>
</dbReference>
<dbReference type="Proteomes" id="UP000244880">
    <property type="component" value="Unassembled WGS sequence"/>
</dbReference>
<evidence type="ECO:0000313" key="8">
    <source>
        <dbReference type="EMBL" id="SPH21910.1"/>
    </source>
</evidence>
<dbReference type="PANTHER" id="PTHR23513:SF11">
    <property type="entry name" value="STAPHYLOFERRIN A TRANSPORTER"/>
    <property type="match status" value="1"/>
</dbReference>
<evidence type="ECO:0000256" key="2">
    <source>
        <dbReference type="ARBA" id="ARBA00022448"/>
    </source>
</evidence>
<evidence type="ECO:0000256" key="5">
    <source>
        <dbReference type="ARBA" id="ARBA00022989"/>
    </source>
</evidence>
<organism evidence="8 9">
    <name type="scientific">Ascidiaceihabitans donghaensis</name>
    <dbReference type="NCBI Taxonomy" id="1510460"/>
    <lineage>
        <taxon>Bacteria</taxon>
        <taxon>Pseudomonadati</taxon>
        <taxon>Pseudomonadota</taxon>
        <taxon>Alphaproteobacteria</taxon>
        <taxon>Rhodobacterales</taxon>
        <taxon>Paracoccaceae</taxon>
        <taxon>Ascidiaceihabitans</taxon>
    </lineage>
</organism>
<evidence type="ECO:0000256" key="1">
    <source>
        <dbReference type="ARBA" id="ARBA00004651"/>
    </source>
</evidence>
<feature type="transmembrane region" description="Helical" evidence="7">
    <location>
        <begin position="297"/>
        <end position="315"/>
    </location>
</feature>
<accession>A0A2R8BFY4</accession>
<evidence type="ECO:0000256" key="6">
    <source>
        <dbReference type="ARBA" id="ARBA00023136"/>
    </source>
</evidence>
<dbReference type="InterPro" id="IPR010290">
    <property type="entry name" value="TM_effector"/>
</dbReference>
<evidence type="ECO:0008006" key="10">
    <source>
        <dbReference type="Google" id="ProtNLM"/>
    </source>
</evidence>
<sequence length="435" mass="46995">MKHILPLSPFSRFVAAAGLTNLADGVATVVWAWMATLLTRDAFLIALMPVALRLPWFIFALPAGVITDRVDRHRLIVAMDVLRAFGFAAATVAVVLAMPLATAPQTGLAQPGLFYMLLLSAVLVGSAEVFRDNAAQTMLPSLVPHERLEAANGRLWSVELVGNSLIGPALGAFLIATIVPMPFALNTMAYLAALWLVWPIKGAFKPEMQSAPNWRSELKEGFDFLRRSPLLRSMAWITGAWNLLFQMSAIALVLHVQENLNLGATAYGLLLAAGAVGGIAAGFVAETIIKRYGPMRTAQVCLVVSAPCFFGFAFAPNWLSLAAMIMVFEFSGLTWNTVSVSYRQRSIPDVLLGRVNSLYRMLAWGLMPVGLILSGLIVRWGETVFSRDAALVLPFYAASSGAVLVGILGWRALGRGFSQSRRISLADQGPPAPRL</sequence>
<keyword evidence="3" id="KW-1003">Cell membrane</keyword>
<feature type="transmembrane region" description="Helical" evidence="7">
    <location>
        <begin position="113"/>
        <end position="130"/>
    </location>
</feature>
<dbReference type="AlphaFoldDB" id="A0A2R8BFY4"/>
<feature type="transmembrane region" description="Helical" evidence="7">
    <location>
        <begin position="81"/>
        <end position="101"/>
    </location>
</feature>
<dbReference type="RefSeq" id="WP_108828930.1">
    <property type="nucleotide sequence ID" value="NZ_OMOR01000001.1"/>
</dbReference>
<feature type="transmembrane region" description="Helical" evidence="7">
    <location>
        <begin position="393"/>
        <end position="413"/>
    </location>
</feature>
<protein>
    <recommendedName>
        <fullName evidence="10">MFS transporter</fullName>
    </recommendedName>
</protein>
<keyword evidence="9" id="KW-1185">Reference proteome</keyword>
<name>A0A2R8BFY4_9RHOB</name>
<feature type="transmembrane region" description="Helical" evidence="7">
    <location>
        <begin position="266"/>
        <end position="285"/>
    </location>
</feature>
<feature type="transmembrane region" description="Helical" evidence="7">
    <location>
        <begin position="42"/>
        <end position="61"/>
    </location>
</feature>
<dbReference type="SUPFAM" id="SSF103473">
    <property type="entry name" value="MFS general substrate transporter"/>
    <property type="match status" value="1"/>
</dbReference>
<reference evidence="8 9" key="1">
    <citation type="submission" date="2018-03" db="EMBL/GenBank/DDBJ databases">
        <authorList>
            <person name="Keele B.F."/>
        </authorList>
    </citation>
    <scope>NUCLEOTIDE SEQUENCE [LARGE SCALE GENOMIC DNA]</scope>
    <source>
        <strain evidence="8 9">CECT 8599</strain>
    </source>
</reference>
<keyword evidence="6 7" id="KW-0472">Membrane</keyword>
<dbReference type="InterPro" id="IPR036259">
    <property type="entry name" value="MFS_trans_sf"/>
</dbReference>
<proteinExistence type="predicted"/>
<dbReference type="CDD" id="cd06173">
    <property type="entry name" value="MFS_MefA_like"/>
    <property type="match status" value="1"/>
</dbReference>
<dbReference type="Gene3D" id="1.20.1250.20">
    <property type="entry name" value="MFS general substrate transporter like domains"/>
    <property type="match status" value="1"/>
</dbReference>
<dbReference type="Pfam" id="PF05977">
    <property type="entry name" value="MFS_3"/>
    <property type="match status" value="1"/>
</dbReference>
<keyword evidence="2" id="KW-0813">Transport</keyword>
<evidence type="ECO:0000256" key="4">
    <source>
        <dbReference type="ARBA" id="ARBA00022692"/>
    </source>
</evidence>
<dbReference type="PANTHER" id="PTHR23513">
    <property type="entry name" value="INTEGRAL MEMBRANE EFFLUX PROTEIN-RELATED"/>
    <property type="match status" value="1"/>
</dbReference>
<dbReference type="EMBL" id="OMOR01000001">
    <property type="protein sequence ID" value="SPH21910.1"/>
    <property type="molecule type" value="Genomic_DNA"/>
</dbReference>
<feature type="transmembrane region" description="Helical" evidence="7">
    <location>
        <begin position="234"/>
        <end position="254"/>
    </location>
</feature>
<evidence type="ECO:0000313" key="9">
    <source>
        <dbReference type="Proteomes" id="UP000244880"/>
    </source>
</evidence>
<evidence type="ECO:0000256" key="3">
    <source>
        <dbReference type="ARBA" id="ARBA00022475"/>
    </source>
</evidence>
<gene>
    <name evidence="8" type="ORF">ASD8599_02660</name>
</gene>
<keyword evidence="5 7" id="KW-1133">Transmembrane helix</keyword>
<comment type="subcellular location">
    <subcellularLocation>
        <location evidence="1">Cell membrane</location>
        <topology evidence="1">Multi-pass membrane protein</topology>
    </subcellularLocation>
</comment>
<feature type="transmembrane region" description="Helical" evidence="7">
    <location>
        <begin position="155"/>
        <end position="177"/>
    </location>
</feature>